<accession>A0A8X6KW26</accession>
<evidence type="ECO:0000313" key="2">
    <source>
        <dbReference type="Proteomes" id="UP000887116"/>
    </source>
</evidence>
<evidence type="ECO:0000313" key="1">
    <source>
        <dbReference type="EMBL" id="GFQ86421.1"/>
    </source>
</evidence>
<organism evidence="1 2">
    <name type="scientific">Trichonephila clavata</name>
    <name type="common">Joro spider</name>
    <name type="synonym">Nephila clavata</name>
    <dbReference type="NCBI Taxonomy" id="2740835"/>
    <lineage>
        <taxon>Eukaryota</taxon>
        <taxon>Metazoa</taxon>
        <taxon>Ecdysozoa</taxon>
        <taxon>Arthropoda</taxon>
        <taxon>Chelicerata</taxon>
        <taxon>Arachnida</taxon>
        <taxon>Araneae</taxon>
        <taxon>Araneomorphae</taxon>
        <taxon>Entelegynae</taxon>
        <taxon>Araneoidea</taxon>
        <taxon>Nephilidae</taxon>
        <taxon>Trichonephila</taxon>
    </lineage>
</organism>
<dbReference type="EMBL" id="BMAO01013114">
    <property type="protein sequence ID" value="GFQ86421.1"/>
    <property type="molecule type" value="Genomic_DNA"/>
</dbReference>
<reference evidence="1" key="1">
    <citation type="submission" date="2020-07" db="EMBL/GenBank/DDBJ databases">
        <title>Multicomponent nature underlies the extraordinary mechanical properties of spider dragline silk.</title>
        <authorList>
            <person name="Kono N."/>
            <person name="Nakamura H."/>
            <person name="Mori M."/>
            <person name="Yoshida Y."/>
            <person name="Ohtoshi R."/>
            <person name="Malay A.D."/>
            <person name="Moran D.A.P."/>
            <person name="Tomita M."/>
            <person name="Numata K."/>
            <person name="Arakawa K."/>
        </authorList>
    </citation>
    <scope>NUCLEOTIDE SEQUENCE</scope>
</reference>
<keyword evidence="2" id="KW-1185">Reference proteome</keyword>
<dbReference type="Proteomes" id="UP000887116">
    <property type="component" value="Unassembled WGS sequence"/>
</dbReference>
<sequence>MLVIQAPYSHSNFPPGPTVLPVTQPSAPRQSPQTVVAFSEQGLPRHRRDRSHGTLFPARLFNTTLNLHSPPADRRTSCRLLFPLRSGCWSSFRCLFSDTHQTQLPETPSDVIM</sequence>
<gene>
    <name evidence="1" type="ORF">TNCT_416491</name>
</gene>
<proteinExistence type="predicted"/>
<comment type="caution">
    <text evidence="1">The sequence shown here is derived from an EMBL/GenBank/DDBJ whole genome shotgun (WGS) entry which is preliminary data.</text>
</comment>
<dbReference type="AlphaFoldDB" id="A0A8X6KW26"/>
<protein>
    <submittedName>
        <fullName evidence="1">Uncharacterized protein</fullName>
    </submittedName>
</protein>
<name>A0A8X6KW26_TRICU</name>